<dbReference type="Gene3D" id="2.70.70.10">
    <property type="entry name" value="Glucose Permease (Domain IIA)"/>
    <property type="match status" value="1"/>
</dbReference>
<dbReference type="EMBL" id="UINC01044552">
    <property type="protein sequence ID" value="SVB50155.1"/>
    <property type="molecule type" value="Genomic_DNA"/>
</dbReference>
<dbReference type="InterPro" id="IPR036116">
    <property type="entry name" value="FN3_sf"/>
</dbReference>
<sequence length="530" mass="58874">MAGWKYLLGIWFPVTLSFSQSYNWPCQPFDQQHWINGTFCECRSGSSGDIDHFHDGVDIHLSEGGAVYSVIDGSVTSIGTPAQYGINSWVRVGRYAYVHVDPNPALDVGDDVSAFETILGWTNNWNHIHFKDGYPDSEINAIRENGGLDPLIDPYTPTVHDIRYYVDGTGTEFFNNQIHGNVDIISRSTDHTDEGVYGNNNGILKIGYEVLDSLGNTIFGPVYPFFFSSIPSDSYIHYVYAPGSNTSNYRYIVSNDLYSNNALNVSNWATGDYTIRVMAYDHYLNADTVEQVIQVVEPDNVPPEPPTLISILPEGNGFTLKWLPNNEPDLAGYRLFFSYDMDNWHTDHDESILTAGVSQFTASSFSNNMCYFKLTAVDNASLPNESNPSDIYVFRKEQGNHELLLIDTYNHPGDTATLPFIGNVGTIAANHGLGISTVHDTLFKMDTTILLPANHVPLIITGIQNHSWSDELITHIEDSPFWIMGARALDACTRSENGIAMLEHLGYGWGGSIQLPNQLVGSGDPFMGFI</sequence>
<gene>
    <name evidence="1" type="ORF">METZ01_LOCUS203009</name>
</gene>
<dbReference type="AlphaFoldDB" id="A0A382EI49"/>
<dbReference type="Gene3D" id="2.60.40.10">
    <property type="entry name" value="Immunoglobulins"/>
    <property type="match status" value="1"/>
</dbReference>
<dbReference type="SUPFAM" id="SSF49265">
    <property type="entry name" value="Fibronectin type III"/>
    <property type="match status" value="1"/>
</dbReference>
<name>A0A382EI49_9ZZZZ</name>
<protein>
    <recommendedName>
        <fullName evidence="2">Fibronectin type-III domain-containing protein</fullName>
    </recommendedName>
</protein>
<dbReference type="InterPro" id="IPR011055">
    <property type="entry name" value="Dup_hybrid_motif"/>
</dbReference>
<dbReference type="SUPFAM" id="SSF51261">
    <property type="entry name" value="Duplicated hybrid motif"/>
    <property type="match status" value="1"/>
</dbReference>
<evidence type="ECO:0008006" key="2">
    <source>
        <dbReference type="Google" id="ProtNLM"/>
    </source>
</evidence>
<evidence type="ECO:0000313" key="1">
    <source>
        <dbReference type="EMBL" id="SVB50155.1"/>
    </source>
</evidence>
<accession>A0A382EI49</accession>
<dbReference type="InterPro" id="IPR013783">
    <property type="entry name" value="Ig-like_fold"/>
</dbReference>
<reference evidence="1" key="1">
    <citation type="submission" date="2018-05" db="EMBL/GenBank/DDBJ databases">
        <authorList>
            <person name="Lanie J.A."/>
            <person name="Ng W.-L."/>
            <person name="Kazmierczak K.M."/>
            <person name="Andrzejewski T.M."/>
            <person name="Davidsen T.M."/>
            <person name="Wayne K.J."/>
            <person name="Tettelin H."/>
            <person name="Glass J.I."/>
            <person name="Rusch D."/>
            <person name="Podicherti R."/>
            <person name="Tsui H.-C.T."/>
            <person name="Winkler M.E."/>
        </authorList>
    </citation>
    <scope>NUCLEOTIDE SEQUENCE</scope>
</reference>
<feature type="non-terminal residue" evidence="1">
    <location>
        <position position="530"/>
    </location>
</feature>
<proteinExistence type="predicted"/>
<organism evidence="1">
    <name type="scientific">marine metagenome</name>
    <dbReference type="NCBI Taxonomy" id="408172"/>
    <lineage>
        <taxon>unclassified sequences</taxon>
        <taxon>metagenomes</taxon>
        <taxon>ecological metagenomes</taxon>
    </lineage>
</organism>